<gene>
    <name evidence="2" type="ORF">Tci_431463</name>
</gene>
<name>A0A699HU24_TANCI</name>
<feature type="compositionally biased region" description="Basic residues" evidence="1">
    <location>
        <begin position="151"/>
        <end position="161"/>
    </location>
</feature>
<feature type="region of interest" description="Disordered" evidence="1">
    <location>
        <begin position="128"/>
        <end position="222"/>
    </location>
</feature>
<keyword evidence="2" id="KW-0808">Transferase</keyword>
<reference evidence="2" key="1">
    <citation type="journal article" date="2019" name="Sci. Rep.">
        <title>Draft genome of Tanacetum cinerariifolium, the natural source of mosquito coil.</title>
        <authorList>
            <person name="Yamashiro T."/>
            <person name="Shiraishi A."/>
            <person name="Satake H."/>
            <person name="Nakayama K."/>
        </authorList>
    </citation>
    <scope>NUCLEOTIDE SEQUENCE</scope>
</reference>
<comment type="caution">
    <text evidence="2">The sequence shown here is derived from an EMBL/GenBank/DDBJ whole genome shotgun (WGS) entry which is preliminary data.</text>
</comment>
<dbReference type="EMBL" id="BKCJ010191956">
    <property type="protein sequence ID" value="GEY59489.1"/>
    <property type="molecule type" value="Genomic_DNA"/>
</dbReference>
<evidence type="ECO:0000256" key="1">
    <source>
        <dbReference type="SAM" id="MobiDB-lite"/>
    </source>
</evidence>
<accession>A0A699HU24</accession>
<organism evidence="2">
    <name type="scientific">Tanacetum cinerariifolium</name>
    <name type="common">Dalmatian daisy</name>
    <name type="synonym">Chrysanthemum cinerariifolium</name>
    <dbReference type="NCBI Taxonomy" id="118510"/>
    <lineage>
        <taxon>Eukaryota</taxon>
        <taxon>Viridiplantae</taxon>
        <taxon>Streptophyta</taxon>
        <taxon>Embryophyta</taxon>
        <taxon>Tracheophyta</taxon>
        <taxon>Spermatophyta</taxon>
        <taxon>Magnoliopsida</taxon>
        <taxon>eudicotyledons</taxon>
        <taxon>Gunneridae</taxon>
        <taxon>Pentapetalae</taxon>
        <taxon>asterids</taxon>
        <taxon>campanulids</taxon>
        <taxon>Asterales</taxon>
        <taxon>Asteraceae</taxon>
        <taxon>Asteroideae</taxon>
        <taxon>Anthemideae</taxon>
        <taxon>Anthemidinae</taxon>
        <taxon>Tanacetum</taxon>
    </lineage>
</organism>
<proteinExistence type="predicted"/>
<dbReference type="AlphaFoldDB" id="A0A699HU24"/>
<protein>
    <submittedName>
        <fullName evidence="2">Reverse transcriptase domain-containing protein</fullName>
    </submittedName>
</protein>
<evidence type="ECO:0000313" key="2">
    <source>
        <dbReference type="EMBL" id="GEY59489.1"/>
    </source>
</evidence>
<keyword evidence="2" id="KW-0548">Nucleotidyltransferase</keyword>
<feature type="region of interest" description="Disordered" evidence="1">
    <location>
        <begin position="330"/>
        <end position="355"/>
    </location>
</feature>
<sequence length="506" mass="58267">MSAMANITPIVTTVTKPATNPGREKTPRDADATPRVNIQDFCEEYYEDILPIIMDKIRRDKRKEVHARLDFGEGPRERRIRECSHYSSARTLSARYHNQSERLKVRDRLRYNDRHVLDRLGHRRQSAFDRLSETYSPSTTQSRPDTTSSRGRSRGGSRPHRRDSSNEIVLRVETAPATDRSRHVKRGRDSKSPLSRVSKSGSNDGGHWKSKSKRHKPTNEDDLTMPWMCEEVDSFTPISKVYQKKYVKDLVEIHNSKQKDEETIEDFMKRFKVETGRMKGAPECMRISRFMHRVNSPELTKRLNEHVPKTIEEMMITTTAFIRGEAAAAGKKKSHASWRTHDQSKRHTSKKRKVPAATTYGKLSHLIKEIKQGRDQSKVGKKEALAKDKSMRNYVLFTGNQQWDRMTACYRSENWQTHDSPHALGNNRRRRSFYKSMDEFHDSDGGIVTIRSTILIPAECATMITSSKEIPEEAGVRHENFKVALQPNFPDQEVAIGGTLFAKGRT</sequence>
<dbReference type="GO" id="GO:0003964">
    <property type="term" value="F:RNA-directed DNA polymerase activity"/>
    <property type="evidence" value="ECO:0007669"/>
    <property type="project" value="UniProtKB-KW"/>
</dbReference>
<keyword evidence="2" id="KW-0695">RNA-directed DNA polymerase</keyword>
<feature type="compositionally biased region" description="Polar residues" evidence="1">
    <location>
        <begin position="192"/>
        <end position="202"/>
    </location>
</feature>